<dbReference type="GO" id="GO:0006313">
    <property type="term" value="P:DNA transposition"/>
    <property type="evidence" value="ECO:0007669"/>
    <property type="project" value="InterPro"/>
</dbReference>
<protein>
    <recommendedName>
        <fullName evidence="1">Transposase IS200-like domain-containing protein</fullName>
    </recommendedName>
</protein>
<feature type="non-terminal residue" evidence="2">
    <location>
        <position position="87"/>
    </location>
</feature>
<dbReference type="GO" id="GO:0004803">
    <property type="term" value="F:transposase activity"/>
    <property type="evidence" value="ECO:0007669"/>
    <property type="project" value="InterPro"/>
</dbReference>
<dbReference type="PANTHER" id="PTHR33360:SF2">
    <property type="entry name" value="TRANSPOSASE FOR INSERTION SEQUENCE ELEMENT IS200"/>
    <property type="match status" value="1"/>
</dbReference>
<organism evidence="2">
    <name type="scientific">marine sediment metagenome</name>
    <dbReference type="NCBI Taxonomy" id="412755"/>
    <lineage>
        <taxon>unclassified sequences</taxon>
        <taxon>metagenomes</taxon>
        <taxon>ecological metagenomes</taxon>
    </lineage>
</organism>
<evidence type="ECO:0000313" key="2">
    <source>
        <dbReference type="EMBL" id="GAG46195.1"/>
    </source>
</evidence>
<dbReference type="EMBL" id="BARS01058182">
    <property type="protein sequence ID" value="GAG46195.1"/>
    <property type="molecule type" value="Genomic_DNA"/>
</dbReference>
<accession>X0XSG5</accession>
<dbReference type="AlphaFoldDB" id="X0XSG5"/>
<dbReference type="SMART" id="SM01321">
    <property type="entry name" value="Y1_Tnp"/>
    <property type="match status" value="1"/>
</dbReference>
<dbReference type="SUPFAM" id="SSF143422">
    <property type="entry name" value="Transposase IS200-like"/>
    <property type="match status" value="1"/>
</dbReference>
<reference evidence="2" key="1">
    <citation type="journal article" date="2014" name="Front. Microbiol.">
        <title>High frequency of phylogenetically diverse reductive dehalogenase-homologous genes in deep subseafloor sedimentary metagenomes.</title>
        <authorList>
            <person name="Kawai M."/>
            <person name="Futagami T."/>
            <person name="Toyoda A."/>
            <person name="Takaki Y."/>
            <person name="Nishi S."/>
            <person name="Hori S."/>
            <person name="Arai W."/>
            <person name="Tsubouchi T."/>
            <person name="Morono Y."/>
            <person name="Uchiyama I."/>
            <person name="Ito T."/>
            <person name="Fujiyama A."/>
            <person name="Inagaki F."/>
            <person name="Takami H."/>
        </authorList>
    </citation>
    <scope>NUCLEOTIDE SEQUENCE</scope>
    <source>
        <strain evidence="2">Expedition CK06-06</strain>
    </source>
</reference>
<gene>
    <name evidence="2" type="ORF">S01H1_84977</name>
</gene>
<dbReference type="PANTHER" id="PTHR33360">
    <property type="entry name" value="TRANSPOSASE FOR INSERTION SEQUENCE ELEMENT IS200"/>
    <property type="match status" value="1"/>
</dbReference>
<comment type="caution">
    <text evidence="2">The sequence shown here is derived from an EMBL/GenBank/DDBJ whole genome shotgun (WGS) entry which is preliminary data.</text>
</comment>
<dbReference type="InterPro" id="IPR036515">
    <property type="entry name" value="Transposase_17_sf"/>
</dbReference>
<proteinExistence type="predicted"/>
<evidence type="ECO:0000259" key="1">
    <source>
        <dbReference type="SMART" id="SM01321"/>
    </source>
</evidence>
<dbReference type="GO" id="GO:0003677">
    <property type="term" value="F:DNA binding"/>
    <property type="evidence" value="ECO:0007669"/>
    <property type="project" value="InterPro"/>
</dbReference>
<sequence length="87" mass="10288">MEGYQKSSHATYRCEYHFVWVPKYRYQVLVKEIKPRLKQILVELCEWKDIQIIEGAIASDHVHMYLSVPPKYSPAYVMKILKGKSAE</sequence>
<feature type="domain" description="Transposase IS200-like" evidence="1">
    <location>
        <begin position="11"/>
        <end position="87"/>
    </location>
</feature>
<dbReference type="InterPro" id="IPR002686">
    <property type="entry name" value="Transposase_17"/>
</dbReference>
<dbReference type="NCBIfam" id="NF033573">
    <property type="entry name" value="transpos_IS200"/>
    <property type="match status" value="1"/>
</dbReference>
<dbReference type="Pfam" id="PF01797">
    <property type="entry name" value="Y1_Tnp"/>
    <property type="match status" value="1"/>
</dbReference>
<name>X0XSG5_9ZZZZ</name>
<dbReference type="Gene3D" id="3.30.70.1290">
    <property type="entry name" value="Transposase IS200-like"/>
    <property type="match status" value="1"/>
</dbReference>